<evidence type="ECO:0000313" key="8">
    <source>
        <dbReference type="Proteomes" id="UP000075883"/>
    </source>
</evidence>
<keyword evidence="8" id="KW-1185">Reference proteome</keyword>
<sequence>MFLLGRRLLTGPRGAAMGATVGLLGTAMVAINLLSSPSGVAACSAAQPPVTGADGKTASSVYDFTANDIDGKPVQLGQYRGHVLIIVNVASNCGYTEGHYKEFNQLYKEYADTKGLRILAFPCNQFGGQEPGTNAEIKQFAEGRGVKFDMFAKVNVNGDDAHPLWQYLKQRQGGTLVDAIKWNFTKFLVDKNGQPVGRFGPTTSPLEMREELEKYLNQLAAVRTLLPRPANSEPRLDSDLERSELFPLAVDSLSVLCTGLDVTEMLSANLSSALSASQGVTFSSTATLRTFHRNSRMPMMNAHRQPSARTTNTPPTLPIPSSFSCDELGTSYRSVMYSSDVDSIKNAYIRLPLMTRSRPSSLLLVKTDGRADSIDAHMRWYVEKLDVWKKAIVLPPITTPYLILLCFARSSADSIVASMRSIVRKAARLAVYDDSMMRAKNHHMPATRRVEMAFGSISQPCPMIEPIVSQSALNMSQMFSTSSLSCLQGWGFSQSAGAMRESTNNSTETPRYAVAM</sequence>
<dbReference type="InterPro" id="IPR036249">
    <property type="entry name" value="Thioredoxin-like_sf"/>
</dbReference>
<dbReference type="PROSITE" id="PS00763">
    <property type="entry name" value="GLUTATHIONE_PEROXID_2"/>
    <property type="match status" value="1"/>
</dbReference>
<dbReference type="SUPFAM" id="SSF52833">
    <property type="entry name" value="Thioredoxin-like"/>
    <property type="match status" value="1"/>
</dbReference>
<protein>
    <recommendedName>
        <fullName evidence="5">Glutathione peroxidase</fullName>
    </recommendedName>
</protein>
<dbReference type="Gene3D" id="3.40.30.10">
    <property type="entry name" value="Glutaredoxin"/>
    <property type="match status" value="1"/>
</dbReference>
<name>A0A182M0G8_9DIPT</name>
<evidence type="ECO:0000256" key="2">
    <source>
        <dbReference type="ARBA" id="ARBA00022559"/>
    </source>
</evidence>
<dbReference type="GO" id="GO:0004601">
    <property type="term" value="F:peroxidase activity"/>
    <property type="evidence" value="ECO:0007669"/>
    <property type="project" value="UniProtKB-KW"/>
</dbReference>
<dbReference type="PRINTS" id="PR01011">
    <property type="entry name" value="GLUTPROXDASE"/>
</dbReference>
<dbReference type="PANTHER" id="PTHR11592:SF134">
    <property type="entry name" value="PHOSPHOLIPID HYDROPEROXIDE GLUTATHIONE PEROXIDASE"/>
    <property type="match status" value="1"/>
</dbReference>
<dbReference type="GO" id="GO:0006979">
    <property type="term" value="P:response to oxidative stress"/>
    <property type="evidence" value="ECO:0007669"/>
    <property type="project" value="InterPro"/>
</dbReference>
<dbReference type="InterPro" id="IPR029760">
    <property type="entry name" value="GPX_CS"/>
</dbReference>
<dbReference type="PROSITE" id="PS00460">
    <property type="entry name" value="GLUTATHIONE_PEROXID_1"/>
    <property type="match status" value="1"/>
</dbReference>
<comment type="similarity">
    <text evidence="1 5">Belongs to the glutathione peroxidase family.</text>
</comment>
<dbReference type="PROSITE" id="PS51355">
    <property type="entry name" value="GLUTATHIONE_PEROXID_3"/>
    <property type="match status" value="1"/>
</dbReference>
<dbReference type="PANTHER" id="PTHR11592">
    <property type="entry name" value="GLUTATHIONE PEROXIDASE"/>
    <property type="match status" value="1"/>
</dbReference>
<dbReference type="EnsemblMetazoa" id="ACUA006457-RA">
    <property type="protein sequence ID" value="ACUA006457-PA"/>
    <property type="gene ID" value="ACUA006457"/>
</dbReference>
<reference evidence="8" key="1">
    <citation type="submission" date="2013-09" db="EMBL/GenBank/DDBJ databases">
        <title>The Genome Sequence of Anopheles culicifacies species A.</title>
        <authorList>
            <consortium name="The Broad Institute Genomics Platform"/>
            <person name="Neafsey D.E."/>
            <person name="Besansky N."/>
            <person name="Howell P."/>
            <person name="Walton C."/>
            <person name="Young S.K."/>
            <person name="Zeng Q."/>
            <person name="Gargeya S."/>
            <person name="Fitzgerald M."/>
            <person name="Haas B."/>
            <person name="Abouelleil A."/>
            <person name="Allen A.W."/>
            <person name="Alvarado L."/>
            <person name="Arachchi H.M."/>
            <person name="Berlin A.M."/>
            <person name="Chapman S.B."/>
            <person name="Gainer-Dewar J."/>
            <person name="Goldberg J."/>
            <person name="Griggs A."/>
            <person name="Gujja S."/>
            <person name="Hansen M."/>
            <person name="Howarth C."/>
            <person name="Imamovic A."/>
            <person name="Ireland A."/>
            <person name="Larimer J."/>
            <person name="McCowan C."/>
            <person name="Murphy C."/>
            <person name="Pearson M."/>
            <person name="Poon T.W."/>
            <person name="Priest M."/>
            <person name="Roberts A."/>
            <person name="Saif S."/>
            <person name="Shea T."/>
            <person name="Sisk P."/>
            <person name="Sykes S."/>
            <person name="Wortman J."/>
            <person name="Nusbaum C."/>
            <person name="Birren B."/>
        </authorList>
    </citation>
    <scope>NUCLEOTIDE SEQUENCE [LARGE SCALE GENOMIC DNA]</scope>
    <source>
        <strain evidence="8">A-37</strain>
    </source>
</reference>
<dbReference type="STRING" id="139723.A0A182M0G8"/>
<keyword evidence="3" id="KW-0712">Selenocysteine</keyword>
<reference evidence="7" key="2">
    <citation type="submission" date="2020-05" db="UniProtKB">
        <authorList>
            <consortium name="EnsemblMetazoa"/>
        </authorList>
    </citation>
    <scope>IDENTIFICATION</scope>
    <source>
        <strain evidence="7">A-37</strain>
    </source>
</reference>
<accession>A0A182M0G8</accession>
<dbReference type="InterPro" id="IPR000889">
    <property type="entry name" value="Glutathione_peroxidase"/>
</dbReference>
<dbReference type="InterPro" id="IPR013766">
    <property type="entry name" value="Thioredoxin_domain"/>
</dbReference>
<evidence type="ECO:0000256" key="3">
    <source>
        <dbReference type="ARBA" id="ARBA00022933"/>
    </source>
</evidence>
<evidence type="ECO:0000256" key="5">
    <source>
        <dbReference type="RuleBase" id="RU000499"/>
    </source>
</evidence>
<dbReference type="InterPro" id="IPR029759">
    <property type="entry name" value="GPX_AS"/>
</dbReference>
<dbReference type="AlphaFoldDB" id="A0A182M0G8"/>
<dbReference type="Proteomes" id="UP000075883">
    <property type="component" value="Unassembled WGS sequence"/>
</dbReference>
<dbReference type="EMBL" id="AXCM01004371">
    <property type="status" value="NOT_ANNOTATED_CDS"/>
    <property type="molecule type" value="Genomic_DNA"/>
</dbReference>
<dbReference type="FunFam" id="3.40.30.10:FF:000025">
    <property type="entry name" value="Glutathione peroxidase"/>
    <property type="match status" value="1"/>
</dbReference>
<proteinExistence type="inferred from homology"/>
<evidence type="ECO:0000256" key="4">
    <source>
        <dbReference type="ARBA" id="ARBA00023002"/>
    </source>
</evidence>
<dbReference type="VEuPathDB" id="VectorBase:ACUA006457"/>
<dbReference type="Pfam" id="PF00255">
    <property type="entry name" value="GSHPx"/>
    <property type="match status" value="1"/>
</dbReference>
<evidence type="ECO:0000259" key="6">
    <source>
        <dbReference type="PROSITE" id="PS51352"/>
    </source>
</evidence>
<keyword evidence="4 5" id="KW-0560">Oxidoreductase</keyword>
<feature type="domain" description="Thioredoxin" evidence="6">
    <location>
        <begin position="55"/>
        <end position="221"/>
    </location>
</feature>
<keyword evidence="2 5" id="KW-0575">Peroxidase</keyword>
<dbReference type="CDD" id="cd00340">
    <property type="entry name" value="GSH_Peroxidase"/>
    <property type="match status" value="1"/>
</dbReference>
<organism evidence="7 8">
    <name type="scientific">Anopheles culicifacies</name>
    <dbReference type="NCBI Taxonomy" id="139723"/>
    <lineage>
        <taxon>Eukaryota</taxon>
        <taxon>Metazoa</taxon>
        <taxon>Ecdysozoa</taxon>
        <taxon>Arthropoda</taxon>
        <taxon>Hexapoda</taxon>
        <taxon>Insecta</taxon>
        <taxon>Pterygota</taxon>
        <taxon>Neoptera</taxon>
        <taxon>Endopterygota</taxon>
        <taxon>Diptera</taxon>
        <taxon>Nematocera</taxon>
        <taxon>Culicoidea</taxon>
        <taxon>Culicidae</taxon>
        <taxon>Anophelinae</taxon>
        <taxon>Anopheles</taxon>
        <taxon>culicifacies species complex</taxon>
    </lineage>
</organism>
<evidence type="ECO:0000313" key="7">
    <source>
        <dbReference type="EnsemblMetazoa" id="ACUA006457-PA"/>
    </source>
</evidence>
<evidence type="ECO:0000256" key="1">
    <source>
        <dbReference type="ARBA" id="ARBA00006926"/>
    </source>
</evidence>
<dbReference type="PROSITE" id="PS51352">
    <property type="entry name" value="THIOREDOXIN_2"/>
    <property type="match status" value="1"/>
</dbReference>